<dbReference type="InterPro" id="IPR001005">
    <property type="entry name" value="SANT/Myb"/>
</dbReference>
<dbReference type="CDD" id="cd00167">
    <property type="entry name" value="SANT"/>
    <property type="match status" value="2"/>
</dbReference>
<proteinExistence type="predicted"/>
<dbReference type="InterPro" id="IPR017930">
    <property type="entry name" value="Myb_dom"/>
</dbReference>
<evidence type="ECO:0000256" key="4">
    <source>
        <dbReference type="ARBA" id="ARBA00023125"/>
    </source>
</evidence>
<keyword evidence="6" id="KW-0539">Nucleus</keyword>
<dbReference type="FunFam" id="1.10.10.60:FF:000001">
    <property type="entry name" value="MYB-related transcription factor"/>
    <property type="match status" value="1"/>
</dbReference>
<dbReference type="PANTHER" id="PTHR47999:SF96">
    <property type="entry name" value="TRANSCRIPTION REPRESSOR MYB6-LIKE"/>
    <property type="match status" value="1"/>
</dbReference>
<reference evidence="9 10" key="1">
    <citation type="journal article" date="2021" name="Nat. Plants">
        <title>The Taxus genome provides insights into paclitaxel biosynthesis.</title>
        <authorList>
            <person name="Xiong X."/>
            <person name="Gou J."/>
            <person name="Liao Q."/>
            <person name="Li Y."/>
            <person name="Zhou Q."/>
            <person name="Bi G."/>
            <person name="Li C."/>
            <person name="Du R."/>
            <person name="Wang X."/>
            <person name="Sun T."/>
            <person name="Guo L."/>
            <person name="Liang H."/>
            <person name="Lu P."/>
            <person name="Wu Y."/>
            <person name="Zhang Z."/>
            <person name="Ro D.K."/>
            <person name="Shang Y."/>
            <person name="Huang S."/>
            <person name="Yan J."/>
        </authorList>
    </citation>
    <scope>NUCLEOTIDE SEQUENCE [LARGE SCALE GENOMIC DNA]</scope>
    <source>
        <strain evidence="9">Ta-2019</strain>
    </source>
</reference>
<dbReference type="PROSITE" id="PS51294">
    <property type="entry name" value="HTH_MYB"/>
    <property type="match status" value="2"/>
</dbReference>
<dbReference type="PANTHER" id="PTHR47999">
    <property type="entry name" value="TRANSCRIPTION FACTOR MYB8-RELATED-RELATED"/>
    <property type="match status" value="1"/>
</dbReference>
<dbReference type="AlphaFoldDB" id="A0AA38G5B8"/>
<protein>
    <submittedName>
        <fullName evidence="9">Uncharacterized protein</fullName>
    </submittedName>
</protein>
<keyword evidence="10" id="KW-1185">Reference proteome</keyword>
<dbReference type="Proteomes" id="UP000824469">
    <property type="component" value="Unassembled WGS sequence"/>
</dbReference>
<dbReference type="EMBL" id="JAHRHJ020000005">
    <property type="protein sequence ID" value="KAH9316362.1"/>
    <property type="molecule type" value="Genomic_DNA"/>
</dbReference>
<evidence type="ECO:0000256" key="2">
    <source>
        <dbReference type="ARBA" id="ARBA00022737"/>
    </source>
</evidence>
<dbReference type="FunFam" id="1.10.10.60:FF:000394">
    <property type="entry name" value="MYB transcription factor"/>
    <property type="match status" value="1"/>
</dbReference>
<feature type="domain" description="HTH myb-type" evidence="8">
    <location>
        <begin position="10"/>
        <end position="57"/>
    </location>
</feature>
<keyword evidence="3" id="KW-0805">Transcription regulation</keyword>
<name>A0AA38G5B8_TAXCH</name>
<keyword evidence="2" id="KW-0677">Repeat</keyword>
<evidence type="ECO:0000256" key="5">
    <source>
        <dbReference type="ARBA" id="ARBA00023163"/>
    </source>
</evidence>
<evidence type="ECO:0000259" key="7">
    <source>
        <dbReference type="PROSITE" id="PS50090"/>
    </source>
</evidence>
<sequence>MAQIPTDYYRKKWSPEEDSILTEYIRTHGEGHWTSLPVKAGLKRKGKSCRLRWFNHLHPNIKRGNFSGDEEDLIIRLHRLLGNRWSLIAKRLSGRTDNDVKNYWNTHLCKRLTQEDNPTHPPIKKIKSKYCSWNSTVTDKVEKINVVANGESNTKCDPSHENKTITKTAGCILNKYSVCCEKENKEESYHDTVEQNLQSHEPVSISSQHDLLQPEINPNLLYPDSISPMLLSDFCDFWGNV</sequence>
<evidence type="ECO:0000313" key="10">
    <source>
        <dbReference type="Proteomes" id="UP000824469"/>
    </source>
</evidence>
<dbReference type="InterPro" id="IPR015495">
    <property type="entry name" value="Myb_TF_plants"/>
</dbReference>
<evidence type="ECO:0000256" key="6">
    <source>
        <dbReference type="ARBA" id="ARBA00023242"/>
    </source>
</evidence>
<feature type="domain" description="Myb-like" evidence="7">
    <location>
        <begin position="5"/>
        <end position="57"/>
    </location>
</feature>
<dbReference type="GO" id="GO:0051707">
    <property type="term" value="P:response to other organism"/>
    <property type="evidence" value="ECO:0007669"/>
    <property type="project" value="UniProtKB-ARBA"/>
</dbReference>
<dbReference type="Gene3D" id="1.10.10.60">
    <property type="entry name" value="Homeodomain-like"/>
    <property type="match status" value="2"/>
</dbReference>
<dbReference type="InterPro" id="IPR009057">
    <property type="entry name" value="Homeodomain-like_sf"/>
</dbReference>
<dbReference type="PROSITE" id="PS50090">
    <property type="entry name" value="MYB_LIKE"/>
    <property type="match status" value="2"/>
</dbReference>
<keyword evidence="5" id="KW-0804">Transcription</keyword>
<accession>A0AA38G5B8</accession>
<organism evidence="9 10">
    <name type="scientific">Taxus chinensis</name>
    <name type="common">Chinese yew</name>
    <name type="synonym">Taxus wallichiana var. chinensis</name>
    <dbReference type="NCBI Taxonomy" id="29808"/>
    <lineage>
        <taxon>Eukaryota</taxon>
        <taxon>Viridiplantae</taxon>
        <taxon>Streptophyta</taxon>
        <taxon>Embryophyta</taxon>
        <taxon>Tracheophyta</taxon>
        <taxon>Spermatophyta</taxon>
        <taxon>Pinopsida</taxon>
        <taxon>Pinidae</taxon>
        <taxon>Conifers II</taxon>
        <taxon>Cupressales</taxon>
        <taxon>Taxaceae</taxon>
        <taxon>Taxus</taxon>
    </lineage>
</organism>
<comment type="caution">
    <text evidence="9">The sequence shown here is derived from an EMBL/GenBank/DDBJ whole genome shotgun (WGS) entry which is preliminary data.</text>
</comment>
<dbReference type="SUPFAM" id="SSF46689">
    <property type="entry name" value="Homeodomain-like"/>
    <property type="match status" value="1"/>
</dbReference>
<keyword evidence="4" id="KW-0238">DNA-binding</keyword>
<dbReference type="Pfam" id="PF00249">
    <property type="entry name" value="Myb_DNA-binding"/>
    <property type="match status" value="2"/>
</dbReference>
<evidence type="ECO:0000256" key="1">
    <source>
        <dbReference type="ARBA" id="ARBA00004123"/>
    </source>
</evidence>
<evidence type="ECO:0000313" key="9">
    <source>
        <dbReference type="EMBL" id="KAH9316362.1"/>
    </source>
</evidence>
<dbReference type="GO" id="GO:0005634">
    <property type="term" value="C:nucleus"/>
    <property type="evidence" value="ECO:0007669"/>
    <property type="project" value="UniProtKB-SubCell"/>
</dbReference>
<feature type="domain" description="Myb-like" evidence="7">
    <location>
        <begin position="58"/>
        <end position="108"/>
    </location>
</feature>
<evidence type="ECO:0000259" key="8">
    <source>
        <dbReference type="PROSITE" id="PS51294"/>
    </source>
</evidence>
<dbReference type="GO" id="GO:0000976">
    <property type="term" value="F:transcription cis-regulatory region binding"/>
    <property type="evidence" value="ECO:0007669"/>
    <property type="project" value="UniProtKB-ARBA"/>
</dbReference>
<dbReference type="SMART" id="SM00717">
    <property type="entry name" value="SANT"/>
    <property type="match status" value="2"/>
</dbReference>
<feature type="domain" description="HTH myb-type" evidence="8">
    <location>
        <begin position="58"/>
        <end position="112"/>
    </location>
</feature>
<comment type="subcellular location">
    <subcellularLocation>
        <location evidence="1">Nucleus</location>
    </subcellularLocation>
</comment>
<evidence type="ECO:0000256" key="3">
    <source>
        <dbReference type="ARBA" id="ARBA00023015"/>
    </source>
</evidence>
<gene>
    <name evidence="9" type="ORF">KI387_024989</name>
</gene>